<reference evidence="2" key="1">
    <citation type="submission" date="2023-03" db="EMBL/GenBank/DDBJ databases">
        <title>Massive genome expansion in bonnet fungi (Mycena s.s.) driven by repeated elements and novel gene families across ecological guilds.</title>
        <authorList>
            <consortium name="Lawrence Berkeley National Laboratory"/>
            <person name="Harder C.B."/>
            <person name="Miyauchi S."/>
            <person name="Viragh M."/>
            <person name="Kuo A."/>
            <person name="Thoen E."/>
            <person name="Andreopoulos B."/>
            <person name="Lu D."/>
            <person name="Skrede I."/>
            <person name="Drula E."/>
            <person name="Henrissat B."/>
            <person name="Morin E."/>
            <person name="Kohler A."/>
            <person name="Barry K."/>
            <person name="LaButti K."/>
            <person name="Morin E."/>
            <person name="Salamov A."/>
            <person name="Lipzen A."/>
            <person name="Mereny Z."/>
            <person name="Hegedus B."/>
            <person name="Baldrian P."/>
            <person name="Stursova M."/>
            <person name="Weitz H."/>
            <person name="Taylor A."/>
            <person name="Grigoriev I.V."/>
            <person name="Nagy L.G."/>
            <person name="Martin F."/>
            <person name="Kauserud H."/>
        </authorList>
    </citation>
    <scope>NUCLEOTIDE SEQUENCE</scope>
    <source>
        <strain evidence="2">CBHHK067</strain>
    </source>
</reference>
<accession>A0AAD7FC45</accession>
<protein>
    <submittedName>
        <fullName evidence="2">Phosphatase 2C-like domain-containing protein</fullName>
    </submittedName>
</protein>
<dbReference type="InterPro" id="IPR015655">
    <property type="entry name" value="PP2C"/>
</dbReference>
<evidence type="ECO:0000313" key="3">
    <source>
        <dbReference type="Proteomes" id="UP001221757"/>
    </source>
</evidence>
<dbReference type="PROSITE" id="PS51746">
    <property type="entry name" value="PPM_2"/>
    <property type="match status" value="1"/>
</dbReference>
<feature type="domain" description="PPM-type phosphatase" evidence="1">
    <location>
        <begin position="1"/>
        <end position="358"/>
    </location>
</feature>
<dbReference type="Proteomes" id="UP001221757">
    <property type="component" value="Unassembled WGS sequence"/>
</dbReference>
<keyword evidence="3" id="KW-1185">Reference proteome</keyword>
<dbReference type="GO" id="GO:0004741">
    <property type="term" value="F:[pyruvate dehydrogenase (acetyl-transferring)]-phosphatase activity"/>
    <property type="evidence" value="ECO:0007669"/>
    <property type="project" value="TreeGrafter"/>
</dbReference>
<dbReference type="EMBL" id="JARKIE010000853">
    <property type="protein sequence ID" value="KAJ7615119.1"/>
    <property type="molecule type" value="Genomic_DNA"/>
</dbReference>
<gene>
    <name evidence="2" type="ORF">B0H17DRAFT_966008</name>
</gene>
<name>A0AAD7FC45_MYCRO</name>
<dbReference type="PANTHER" id="PTHR13832">
    <property type="entry name" value="PROTEIN PHOSPHATASE 2C"/>
    <property type="match status" value="1"/>
</dbReference>
<organism evidence="2 3">
    <name type="scientific">Mycena rosella</name>
    <name type="common">Pink bonnet</name>
    <name type="synonym">Agaricus rosellus</name>
    <dbReference type="NCBI Taxonomy" id="1033263"/>
    <lineage>
        <taxon>Eukaryota</taxon>
        <taxon>Fungi</taxon>
        <taxon>Dikarya</taxon>
        <taxon>Basidiomycota</taxon>
        <taxon>Agaricomycotina</taxon>
        <taxon>Agaricomycetes</taxon>
        <taxon>Agaricomycetidae</taxon>
        <taxon>Agaricales</taxon>
        <taxon>Marasmiineae</taxon>
        <taxon>Mycenaceae</taxon>
        <taxon>Mycena</taxon>
    </lineage>
</organism>
<dbReference type="SMART" id="SM00332">
    <property type="entry name" value="PP2Cc"/>
    <property type="match status" value="1"/>
</dbReference>
<dbReference type="CDD" id="cd00143">
    <property type="entry name" value="PP2Cc"/>
    <property type="match status" value="1"/>
</dbReference>
<dbReference type="InterPro" id="IPR001932">
    <property type="entry name" value="PPM-type_phosphatase-like_dom"/>
</dbReference>
<sequence length="359" mass="39351">MGWSFWSIYDGHVGPQTASVLESLLLGNLAQALSALYRDGKLPETESIHSTFKRVFLALDDEMVVKPAQLIFELPEGAPIKTLAAVALQAARAGSCALVSFYEANVRRLHVAVVGDSRAVLGRRRETADGKTVYDVHVLSVDQTGRNPAEAARLAAAHPDEALVTGSRVLGWGISRSFGNGVMKWSRELQTTMQERVLGDKPRTTLLTPPYFTAEPEMTTTAIEPGDFMVMGSDGLWDCLSNEEVVGLVGVWLARRDRDRDAGGAPSIIGEEEVMKRADSEEVIERVDLPVELKDNKTHYATWNVKKRFVNVDTNAAAHLARNALGGADTDLHHALLTLPAPRARYFRDDLSAIVVFFE</sequence>
<proteinExistence type="predicted"/>
<comment type="caution">
    <text evidence="2">The sequence shown here is derived from an EMBL/GenBank/DDBJ whole genome shotgun (WGS) entry which is preliminary data.</text>
</comment>
<dbReference type="AlphaFoldDB" id="A0AAD7FC45"/>
<evidence type="ECO:0000313" key="2">
    <source>
        <dbReference type="EMBL" id="KAJ7615119.1"/>
    </source>
</evidence>
<dbReference type="SUPFAM" id="SSF81606">
    <property type="entry name" value="PP2C-like"/>
    <property type="match status" value="1"/>
</dbReference>
<dbReference type="Gene3D" id="3.60.40.10">
    <property type="entry name" value="PPM-type phosphatase domain"/>
    <property type="match status" value="1"/>
</dbReference>
<dbReference type="InterPro" id="IPR036457">
    <property type="entry name" value="PPM-type-like_dom_sf"/>
</dbReference>
<dbReference type="PANTHER" id="PTHR13832:SF792">
    <property type="entry name" value="GM14286P"/>
    <property type="match status" value="1"/>
</dbReference>
<dbReference type="Pfam" id="PF00481">
    <property type="entry name" value="PP2C"/>
    <property type="match status" value="1"/>
</dbReference>
<dbReference type="GO" id="GO:0005739">
    <property type="term" value="C:mitochondrion"/>
    <property type="evidence" value="ECO:0007669"/>
    <property type="project" value="TreeGrafter"/>
</dbReference>
<evidence type="ECO:0000259" key="1">
    <source>
        <dbReference type="PROSITE" id="PS51746"/>
    </source>
</evidence>